<dbReference type="GO" id="GO:0052915">
    <property type="term" value="F:23S rRNA (guanine(2445)-N(2))-methyltransferase activity"/>
    <property type="evidence" value="ECO:0007669"/>
    <property type="project" value="UniProtKB-EC"/>
</dbReference>
<dbReference type="PROSITE" id="PS01261">
    <property type="entry name" value="UPF0020"/>
    <property type="match status" value="1"/>
</dbReference>
<protein>
    <submittedName>
        <fullName evidence="6">Ribosomal RNA large subunit methyltransferase L</fullName>
        <ecNumber evidence="6">2.1.1.173</ecNumber>
    </submittedName>
</protein>
<sequence>MSLLTISCPCLFGLESVLSGEVKRMGGENVQVTDGKVTFQGDEAMVAKANICLRTAERVLIQLGSFQARSFTELFDQTVQLPFEAFIGRADAFPVKGWSLGSQLHSIPDCQSIIKKAAVRRMEQVYHQSWFEETGPVHQIQFSIHKDNVCIFLDTSGVGLHKRGYRKTSNAAPIKETLAAGIIDLARVRQDDVVYDPFCGSGTFLIESAFHALNIAPGMRRRFSAEQWDCFSKEIWTAQRKEANARIRRDGKFRAFGYDIDPEAVALSQENAYQAGVAGRVKTSCQGIDRFQIEDERAIIFANPPYGERMLEIQQAEEIYRTMGRVFQQRKYLSFYIISPHENFEEIFGRPADKRRKLYNGMIKCQLYMYFRSK</sequence>
<accession>A0A6N2S4I1</accession>
<dbReference type="AlphaFoldDB" id="A0A6N2S4I1"/>
<evidence type="ECO:0000313" key="6">
    <source>
        <dbReference type="EMBL" id="VYS87779.1"/>
    </source>
</evidence>
<name>A0A6N2S4I1_9FIRM</name>
<evidence type="ECO:0000256" key="1">
    <source>
        <dbReference type="ARBA" id="ARBA00022603"/>
    </source>
</evidence>
<dbReference type="InterPro" id="IPR054170">
    <property type="entry name" value="RlmL_1st"/>
</dbReference>
<keyword evidence="2 6" id="KW-0808">Transferase</keyword>
<dbReference type="InterPro" id="IPR000241">
    <property type="entry name" value="RlmKL-like_Mtase"/>
</dbReference>
<dbReference type="InterPro" id="IPR029063">
    <property type="entry name" value="SAM-dependent_MTases_sf"/>
</dbReference>
<dbReference type="Pfam" id="PF22020">
    <property type="entry name" value="RlmL_1st"/>
    <property type="match status" value="1"/>
</dbReference>
<dbReference type="Pfam" id="PF01170">
    <property type="entry name" value="UPF0020"/>
    <property type="match status" value="1"/>
</dbReference>
<dbReference type="PANTHER" id="PTHR47313">
    <property type="entry name" value="RIBOSOMAL RNA LARGE SUBUNIT METHYLTRANSFERASE K/L"/>
    <property type="match status" value="1"/>
</dbReference>
<dbReference type="CDD" id="cd11715">
    <property type="entry name" value="THUMP_AdoMetMT"/>
    <property type="match status" value="1"/>
</dbReference>
<feature type="domain" description="THUMP" evidence="4">
    <location>
        <begin position="68"/>
        <end position="154"/>
    </location>
</feature>
<reference evidence="6" key="1">
    <citation type="submission" date="2019-11" db="EMBL/GenBank/DDBJ databases">
        <authorList>
            <person name="Feng L."/>
        </authorList>
    </citation>
    <scope>NUCLEOTIDE SEQUENCE</scope>
    <source>
        <strain evidence="6">AundefinedLFYP135</strain>
    </source>
</reference>
<evidence type="ECO:0000259" key="5">
    <source>
        <dbReference type="Pfam" id="PF22020"/>
    </source>
</evidence>
<dbReference type="Gene3D" id="3.30.2130.30">
    <property type="match status" value="1"/>
</dbReference>
<feature type="domain" description="Ribosomal RNA large subunit methyltransferase K/L-like methyltransferase" evidence="3">
    <location>
        <begin position="163"/>
        <end position="367"/>
    </location>
</feature>
<dbReference type="EMBL" id="CACRSL010000003">
    <property type="protein sequence ID" value="VYS87779.1"/>
    <property type="molecule type" value="Genomic_DNA"/>
</dbReference>
<dbReference type="InterPro" id="IPR053943">
    <property type="entry name" value="RlmKL-like_Mtase_CS"/>
</dbReference>
<proteinExistence type="predicted"/>
<dbReference type="PROSITE" id="PS00092">
    <property type="entry name" value="N6_MTASE"/>
    <property type="match status" value="1"/>
</dbReference>
<dbReference type="Pfam" id="PF02926">
    <property type="entry name" value="THUMP"/>
    <property type="match status" value="1"/>
</dbReference>
<evidence type="ECO:0000256" key="2">
    <source>
        <dbReference type="ARBA" id="ARBA00022679"/>
    </source>
</evidence>
<dbReference type="InterPro" id="IPR004114">
    <property type="entry name" value="THUMP_dom"/>
</dbReference>
<gene>
    <name evidence="6" type="primary">rlmL</name>
    <name evidence="6" type="ORF">AULFYP135_00738</name>
</gene>
<feature type="domain" description="RlmL ferredoxin-like" evidence="5">
    <location>
        <begin position="6"/>
        <end position="60"/>
    </location>
</feature>
<dbReference type="PANTHER" id="PTHR47313:SF1">
    <property type="entry name" value="RIBOSOMAL RNA LARGE SUBUNIT METHYLTRANSFERASE K_L"/>
    <property type="match status" value="1"/>
</dbReference>
<dbReference type="InterPro" id="IPR002052">
    <property type="entry name" value="DNA_methylase_N6_adenine_CS"/>
</dbReference>
<evidence type="ECO:0000259" key="4">
    <source>
        <dbReference type="Pfam" id="PF02926"/>
    </source>
</evidence>
<dbReference type="CDD" id="cd02440">
    <property type="entry name" value="AdoMet_MTases"/>
    <property type="match status" value="1"/>
</dbReference>
<organism evidence="6">
    <name type="scientific">uncultured Anaerotruncus sp</name>
    <dbReference type="NCBI Taxonomy" id="905011"/>
    <lineage>
        <taxon>Bacteria</taxon>
        <taxon>Bacillati</taxon>
        <taxon>Bacillota</taxon>
        <taxon>Clostridia</taxon>
        <taxon>Eubacteriales</taxon>
        <taxon>Oscillospiraceae</taxon>
        <taxon>Anaerotruncus</taxon>
        <taxon>environmental samples</taxon>
    </lineage>
</organism>
<dbReference type="GO" id="GO:0070043">
    <property type="term" value="F:rRNA (guanine-N7-)-methyltransferase activity"/>
    <property type="evidence" value="ECO:0007669"/>
    <property type="project" value="TreeGrafter"/>
</dbReference>
<dbReference type="SUPFAM" id="SSF53335">
    <property type="entry name" value="S-adenosyl-L-methionine-dependent methyltransferases"/>
    <property type="match status" value="1"/>
</dbReference>
<dbReference type="PRINTS" id="PR00507">
    <property type="entry name" value="N12N6MTFRASE"/>
</dbReference>
<dbReference type="Gene3D" id="3.40.50.150">
    <property type="entry name" value="Vaccinia Virus protein VP39"/>
    <property type="match status" value="1"/>
</dbReference>
<dbReference type="EC" id="2.1.1.173" evidence="6"/>
<dbReference type="GO" id="GO:0003723">
    <property type="term" value="F:RNA binding"/>
    <property type="evidence" value="ECO:0007669"/>
    <property type="project" value="InterPro"/>
</dbReference>
<evidence type="ECO:0000259" key="3">
    <source>
        <dbReference type="Pfam" id="PF01170"/>
    </source>
</evidence>
<keyword evidence="1 6" id="KW-0489">Methyltransferase</keyword>